<reference evidence="2 3" key="1">
    <citation type="journal article" date="2015" name="Fungal Genet. Biol.">
        <title>Evolution of novel wood decay mechanisms in Agaricales revealed by the genome sequences of Fistulina hepatica and Cylindrobasidium torrendii.</title>
        <authorList>
            <person name="Floudas D."/>
            <person name="Held B.W."/>
            <person name="Riley R."/>
            <person name="Nagy L.G."/>
            <person name="Koehler G."/>
            <person name="Ransdell A.S."/>
            <person name="Younus H."/>
            <person name="Chow J."/>
            <person name="Chiniquy J."/>
            <person name="Lipzen A."/>
            <person name="Tritt A."/>
            <person name="Sun H."/>
            <person name="Haridas S."/>
            <person name="LaButti K."/>
            <person name="Ohm R.A."/>
            <person name="Kues U."/>
            <person name="Blanchette R.A."/>
            <person name="Grigoriev I.V."/>
            <person name="Minto R.E."/>
            <person name="Hibbett D.S."/>
        </authorList>
    </citation>
    <scope>NUCLEOTIDE SEQUENCE [LARGE SCALE GENOMIC DNA]</scope>
    <source>
        <strain evidence="2 3">FP15055 ss-10</strain>
    </source>
</reference>
<dbReference type="AlphaFoldDB" id="A0A0D7B4B0"/>
<protein>
    <recommendedName>
        <fullName evidence="1">Helitron helicase-like domain-containing protein</fullName>
    </recommendedName>
</protein>
<gene>
    <name evidence="2" type="ORF">CYLTODRAFT_335198</name>
</gene>
<sequence>NEQERLALQLVSYVDYVDDHIPGSTGEIKGMREEIRAISRAKGTPTLFFTANPADIKNPLAVFEAGEGIDIDAPFEHLDSTFSEFDRSLLVSRNPVAAASFYN</sequence>
<feature type="non-terminal residue" evidence="2">
    <location>
        <position position="1"/>
    </location>
</feature>
<evidence type="ECO:0000259" key="1">
    <source>
        <dbReference type="Pfam" id="PF14214"/>
    </source>
</evidence>
<keyword evidence="3" id="KW-1185">Reference proteome</keyword>
<evidence type="ECO:0000313" key="2">
    <source>
        <dbReference type="EMBL" id="KIY65050.1"/>
    </source>
</evidence>
<dbReference type="OrthoDB" id="432234at2759"/>
<organism evidence="2 3">
    <name type="scientific">Cylindrobasidium torrendii FP15055 ss-10</name>
    <dbReference type="NCBI Taxonomy" id="1314674"/>
    <lineage>
        <taxon>Eukaryota</taxon>
        <taxon>Fungi</taxon>
        <taxon>Dikarya</taxon>
        <taxon>Basidiomycota</taxon>
        <taxon>Agaricomycotina</taxon>
        <taxon>Agaricomycetes</taxon>
        <taxon>Agaricomycetidae</taxon>
        <taxon>Agaricales</taxon>
        <taxon>Marasmiineae</taxon>
        <taxon>Physalacriaceae</taxon>
        <taxon>Cylindrobasidium</taxon>
    </lineage>
</organism>
<dbReference type="EMBL" id="KN880606">
    <property type="protein sequence ID" value="KIY65050.1"/>
    <property type="molecule type" value="Genomic_DNA"/>
</dbReference>
<dbReference type="Proteomes" id="UP000054007">
    <property type="component" value="Unassembled WGS sequence"/>
</dbReference>
<feature type="non-terminal residue" evidence="2">
    <location>
        <position position="103"/>
    </location>
</feature>
<dbReference type="STRING" id="1314674.A0A0D7B4B0"/>
<dbReference type="InterPro" id="IPR025476">
    <property type="entry name" value="Helitron_helicase-like"/>
</dbReference>
<accession>A0A0D7B4B0</accession>
<dbReference type="Pfam" id="PF14214">
    <property type="entry name" value="Helitron_like_N"/>
    <property type="match status" value="1"/>
</dbReference>
<name>A0A0D7B4B0_9AGAR</name>
<proteinExistence type="predicted"/>
<evidence type="ECO:0000313" key="3">
    <source>
        <dbReference type="Proteomes" id="UP000054007"/>
    </source>
</evidence>
<feature type="domain" description="Helitron helicase-like" evidence="1">
    <location>
        <begin position="6"/>
        <end position="102"/>
    </location>
</feature>